<keyword evidence="9" id="KW-1185">Reference proteome</keyword>
<dbReference type="InterPro" id="IPR001841">
    <property type="entry name" value="Znf_RING"/>
</dbReference>
<evidence type="ECO:0000256" key="6">
    <source>
        <dbReference type="SAM" id="MobiDB-lite"/>
    </source>
</evidence>
<name>A0A452RDA3_URSAM</name>
<dbReference type="Gene3D" id="3.30.40.10">
    <property type="entry name" value="Zinc/RING finger domain, C3HC4 (zinc finger)"/>
    <property type="match status" value="1"/>
</dbReference>
<reference evidence="8" key="3">
    <citation type="submission" date="2025-09" db="UniProtKB">
        <authorList>
            <consortium name="Ensembl"/>
        </authorList>
    </citation>
    <scope>IDENTIFICATION</scope>
</reference>
<keyword evidence="1" id="KW-0479">Metal-binding</keyword>
<dbReference type="Pfam" id="PF13920">
    <property type="entry name" value="zf-C3HC4_3"/>
    <property type="match status" value="1"/>
</dbReference>
<evidence type="ECO:0000259" key="7">
    <source>
        <dbReference type="PROSITE" id="PS50089"/>
    </source>
</evidence>
<sequence length="329" mass="35057">MFGVHRCCFLLLQAKRRESPAEGSHRAGEQDGKQNHLSVSTVAHPLAPSVGSSVASSLASSAGSGSSSPTALPTLPARAHPLEPPGGAAEPAPGSVLDLQLRDVGLTALDRELEERDSGDLGPTGLNSVPGSIWDFVSGSFSPSPSPILNTGPAPSSSASPNGAELARVRRQLDEAKRKIRQWEESWQQVKQACDAWQREAKEAKERALAADSARQLALRKKEEVEAQFRRLQEELEGRGLCSALAGLQCCADLGAIPLPKLHSLQSRLRLDLEAVDGVIFQLRAKQCAVCREPARGGVLQPCQHRVLCEPCAAGAPPCPYCEGQPLPW</sequence>
<reference evidence="9" key="1">
    <citation type="submission" date="2016-06" db="EMBL/GenBank/DDBJ databases">
        <title>De novo assembly and RNA-Seq shows season-dependent expression and editing in black bear kidneys.</title>
        <authorList>
            <person name="Korstanje R."/>
            <person name="Srivastava A."/>
            <person name="Sarsani V.K."/>
            <person name="Sheehan S.M."/>
            <person name="Seger R.L."/>
            <person name="Barter M.E."/>
            <person name="Lindqvist C."/>
            <person name="Brody L.C."/>
            <person name="Mullikin J.C."/>
        </authorList>
    </citation>
    <scope>NUCLEOTIDE SEQUENCE [LARGE SCALE GENOMIC DNA]</scope>
</reference>
<evidence type="ECO:0000256" key="4">
    <source>
        <dbReference type="PROSITE-ProRule" id="PRU00175"/>
    </source>
</evidence>
<organism evidence="8 9">
    <name type="scientific">Ursus americanus</name>
    <name type="common">American black bear</name>
    <name type="synonym">Euarctos americanus</name>
    <dbReference type="NCBI Taxonomy" id="9643"/>
    <lineage>
        <taxon>Eukaryota</taxon>
        <taxon>Metazoa</taxon>
        <taxon>Chordata</taxon>
        <taxon>Craniata</taxon>
        <taxon>Vertebrata</taxon>
        <taxon>Euteleostomi</taxon>
        <taxon>Mammalia</taxon>
        <taxon>Eutheria</taxon>
        <taxon>Laurasiatheria</taxon>
        <taxon>Carnivora</taxon>
        <taxon>Caniformia</taxon>
        <taxon>Ursidae</taxon>
        <taxon>Ursus</taxon>
    </lineage>
</organism>
<feature type="compositionally biased region" description="Low complexity" evidence="6">
    <location>
        <begin position="85"/>
        <end position="94"/>
    </location>
</feature>
<protein>
    <recommendedName>
        <fullName evidence="7">RING-type domain-containing protein</fullName>
    </recommendedName>
</protein>
<keyword evidence="3" id="KW-0862">Zinc</keyword>
<dbReference type="PROSITE" id="PS50089">
    <property type="entry name" value="ZF_RING_2"/>
    <property type="match status" value="1"/>
</dbReference>
<dbReference type="InterPro" id="IPR013083">
    <property type="entry name" value="Znf_RING/FYVE/PHD"/>
</dbReference>
<feature type="region of interest" description="Disordered" evidence="6">
    <location>
        <begin position="18"/>
        <end position="94"/>
    </location>
</feature>
<evidence type="ECO:0000256" key="3">
    <source>
        <dbReference type="ARBA" id="ARBA00022833"/>
    </source>
</evidence>
<dbReference type="AlphaFoldDB" id="A0A452RDA3"/>
<keyword evidence="5" id="KW-0175">Coiled coil</keyword>
<feature type="compositionally biased region" description="Low complexity" evidence="6">
    <location>
        <begin position="45"/>
        <end position="77"/>
    </location>
</feature>
<feature type="domain" description="RING-type" evidence="7">
    <location>
        <begin position="288"/>
        <end position="323"/>
    </location>
</feature>
<accession>A0A452RDA3</accession>
<dbReference type="Proteomes" id="UP000291022">
    <property type="component" value="Unassembled WGS sequence"/>
</dbReference>
<dbReference type="GeneTree" id="ENSGT00940000158822"/>
<evidence type="ECO:0000256" key="1">
    <source>
        <dbReference type="ARBA" id="ARBA00022723"/>
    </source>
</evidence>
<feature type="compositionally biased region" description="Basic and acidic residues" evidence="6">
    <location>
        <begin position="18"/>
        <end position="34"/>
    </location>
</feature>
<evidence type="ECO:0000313" key="9">
    <source>
        <dbReference type="Proteomes" id="UP000291022"/>
    </source>
</evidence>
<evidence type="ECO:0000313" key="8">
    <source>
        <dbReference type="Ensembl" id="ENSUAMP00000016712.1"/>
    </source>
</evidence>
<feature type="coiled-coil region" evidence="5">
    <location>
        <begin position="166"/>
        <end position="235"/>
    </location>
</feature>
<reference evidence="8" key="2">
    <citation type="submission" date="2025-08" db="UniProtKB">
        <authorList>
            <consortium name="Ensembl"/>
        </authorList>
    </citation>
    <scope>IDENTIFICATION</scope>
</reference>
<dbReference type="Ensembl" id="ENSUAMT00000018713.1">
    <property type="protein sequence ID" value="ENSUAMP00000016712.1"/>
    <property type="gene ID" value="ENSUAMG00000013279.1"/>
</dbReference>
<proteinExistence type="predicted"/>
<evidence type="ECO:0000256" key="5">
    <source>
        <dbReference type="SAM" id="Coils"/>
    </source>
</evidence>
<evidence type="ECO:0000256" key="2">
    <source>
        <dbReference type="ARBA" id="ARBA00022771"/>
    </source>
</evidence>
<dbReference type="GO" id="GO:0008270">
    <property type="term" value="F:zinc ion binding"/>
    <property type="evidence" value="ECO:0007669"/>
    <property type="project" value="UniProtKB-KW"/>
</dbReference>
<keyword evidence="2 4" id="KW-0863">Zinc-finger</keyword>
<dbReference type="OMA" id="YCHEAIT"/>